<keyword evidence="8" id="KW-1185">Reference proteome</keyword>
<protein>
    <submittedName>
        <fullName evidence="7">Uncharacterized protein</fullName>
    </submittedName>
</protein>
<evidence type="ECO:0000256" key="3">
    <source>
        <dbReference type="ARBA" id="ARBA00022968"/>
    </source>
</evidence>
<evidence type="ECO:0000256" key="1">
    <source>
        <dbReference type="ARBA" id="ARBA00004606"/>
    </source>
</evidence>
<dbReference type="PANTHER" id="PTHR12270">
    <property type="entry name" value="GLYCOSYLTRANSFERASE-RELATED"/>
    <property type="match status" value="1"/>
</dbReference>
<evidence type="ECO:0000313" key="7">
    <source>
        <dbReference type="EMBL" id="KAK2177252.1"/>
    </source>
</evidence>
<keyword evidence="2" id="KW-0812">Transmembrane</keyword>
<evidence type="ECO:0000313" key="8">
    <source>
        <dbReference type="Proteomes" id="UP001209878"/>
    </source>
</evidence>
<dbReference type="PANTHER" id="PTHR12270:SF25">
    <property type="entry name" value="GLYCOSYLTRANSFERASE-LIKE PROTEIN LARGE"/>
    <property type="match status" value="1"/>
</dbReference>
<dbReference type="GO" id="GO:0015020">
    <property type="term" value="F:glucuronosyltransferase activity"/>
    <property type="evidence" value="ECO:0007669"/>
    <property type="project" value="TreeGrafter"/>
</dbReference>
<reference evidence="7" key="1">
    <citation type="journal article" date="2023" name="Mol. Biol. Evol.">
        <title>Third-Generation Sequencing Reveals the Adaptive Role of the Epigenome in Three Deep-Sea Polychaetes.</title>
        <authorList>
            <person name="Perez M."/>
            <person name="Aroh O."/>
            <person name="Sun Y."/>
            <person name="Lan Y."/>
            <person name="Juniper S.K."/>
            <person name="Young C.R."/>
            <person name="Angers B."/>
            <person name="Qian P.Y."/>
        </authorList>
    </citation>
    <scope>NUCLEOTIDE SEQUENCE</scope>
    <source>
        <strain evidence="7">R07B-5</strain>
    </source>
</reference>
<dbReference type="GO" id="GO:0042285">
    <property type="term" value="F:xylosyltransferase activity"/>
    <property type="evidence" value="ECO:0007669"/>
    <property type="project" value="TreeGrafter"/>
</dbReference>
<accession>A0AAD9KTI5</accession>
<keyword evidence="5" id="KW-0472">Membrane</keyword>
<keyword evidence="3" id="KW-0735">Signal-anchor</keyword>
<name>A0AAD9KTI5_RIDPI</name>
<dbReference type="InterPro" id="IPR051292">
    <property type="entry name" value="Xyl/GlcA_transferase"/>
</dbReference>
<evidence type="ECO:0000256" key="5">
    <source>
        <dbReference type="ARBA" id="ARBA00023136"/>
    </source>
</evidence>
<dbReference type="AlphaFoldDB" id="A0AAD9KTI5"/>
<dbReference type="EMBL" id="JAODUO010000610">
    <property type="protein sequence ID" value="KAK2177252.1"/>
    <property type="molecule type" value="Genomic_DNA"/>
</dbReference>
<proteinExistence type="predicted"/>
<organism evidence="7 8">
    <name type="scientific">Ridgeia piscesae</name>
    <name type="common">Tubeworm</name>
    <dbReference type="NCBI Taxonomy" id="27915"/>
    <lineage>
        <taxon>Eukaryota</taxon>
        <taxon>Metazoa</taxon>
        <taxon>Spiralia</taxon>
        <taxon>Lophotrochozoa</taxon>
        <taxon>Annelida</taxon>
        <taxon>Polychaeta</taxon>
        <taxon>Sedentaria</taxon>
        <taxon>Canalipalpata</taxon>
        <taxon>Sabellida</taxon>
        <taxon>Siboglinidae</taxon>
        <taxon>Ridgeia</taxon>
    </lineage>
</organism>
<dbReference type="Proteomes" id="UP001209878">
    <property type="component" value="Unassembled WGS sequence"/>
</dbReference>
<evidence type="ECO:0000256" key="4">
    <source>
        <dbReference type="ARBA" id="ARBA00022989"/>
    </source>
</evidence>
<comment type="subcellular location">
    <subcellularLocation>
        <location evidence="1">Membrane</location>
        <topology evidence="1">Single-pass type II membrane protein</topology>
    </subcellularLocation>
</comment>
<dbReference type="Pfam" id="PF13896">
    <property type="entry name" value="Glyco_transf_49"/>
    <property type="match status" value="2"/>
</dbReference>
<dbReference type="GO" id="GO:0035269">
    <property type="term" value="P:protein O-linked glycosylation via mannose"/>
    <property type="evidence" value="ECO:0007669"/>
    <property type="project" value="TreeGrafter"/>
</dbReference>
<keyword evidence="6" id="KW-0325">Glycoprotein</keyword>
<keyword evidence="4" id="KW-1133">Transmembrane helix</keyword>
<evidence type="ECO:0000256" key="6">
    <source>
        <dbReference type="ARBA" id="ARBA00023180"/>
    </source>
</evidence>
<dbReference type="GO" id="GO:0016020">
    <property type="term" value="C:membrane"/>
    <property type="evidence" value="ECO:0007669"/>
    <property type="project" value="UniProtKB-SubCell"/>
</dbReference>
<sequence>MTRNVYVDVLNKSSIDDDDDITLVTQLTSSRSEKLYSLVLRWPGPISVSVYVEHSIAIASLKEEMKTKLSKRNNIALHLVGEAGPFFPVNFLRNVALEHAKTKYIFLSDVDFEPMPRLEGYLKRYISEGYLQGKTVGS</sequence>
<gene>
    <name evidence="7" type="ORF">NP493_610g01007</name>
</gene>
<evidence type="ECO:0000256" key="2">
    <source>
        <dbReference type="ARBA" id="ARBA00022692"/>
    </source>
</evidence>
<comment type="caution">
    <text evidence="7">The sequence shown here is derived from an EMBL/GenBank/DDBJ whole genome shotgun (WGS) entry which is preliminary data.</text>
</comment>